<evidence type="ECO:0000313" key="2">
    <source>
        <dbReference type="EMBL" id="KAF7597983.1"/>
    </source>
</evidence>
<accession>A0A272EPF0</accession>
<dbReference type="Gene3D" id="3.10.105.10">
    <property type="entry name" value="Dipeptide-binding Protein, Domain 3"/>
    <property type="match status" value="1"/>
</dbReference>
<keyword evidence="5" id="KW-1185">Reference proteome</keyword>
<dbReference type="InterPro" id="IPR000914">
    <property type="entry name" value="SBP_5_dom"/>
</dbReference>
<evidence type="ECO:0000313" key="4">
    <source>
        <dbReference type="Proteomes" id="UP000216107"/>
    </source>
</evidence>
<protein>
    <recommendedName>
        <fullName evidence="1">Solute-binding protein family 5 domain-containing protein</fullName>
    </recommendedName>
</protein>
<comment type="caution">
    <text evidence="3">The sequence shown here is derived from an EMBL/GenBank/DDBJ whole genome shotgun (WGS) entry which is preliminary data.</text>
</comment>
<dbReference type="GO" id="GO:0015833">
    <property type="term" value="P:peptide transport"/>
    <property type="evidence" value="ECO:0007669"/>
    <property type="project" value="TreeGrafter"/>
</dbReference>
<proteinExistence type="predicted"/>
<evidence type="ECO:0000313" key="3">
    <source>
        <dbReference type="EMBL" id="PAS91540.1"/>
    </source>
</evidence>
<dbReference type="Proteomes" id="UP000623509">
    <property type="component" value="Unassembled WGS sequence"/>
</dbReference>
<dbReference type="Pfam" id="PF00496">
    <property type="entry name" value="SBP_bac_5"/>
    <property type="match status" value="1"/>
</dbReference>
<feature type="domain" description="Solute-binding protein family 5" evidence="1">
    <location>
        <begin position="188"/>
        <end position="598"/>
    </location>
</feature>
<dbReference type="GO" id="GO:1904680">
    <property type="term" value="F:peptide transmembrane transporter activity"/>
    <property type="evidence" value="ECO:0007669"/>
    <property type="project" value="TreeGrafter"/>
</dbReference>
<dbReference type="PANTHER" id="PTHR30290:SF62">
    <property type="entry name" value="OLIGOPEPTIDE ABC TRANSPORTER, PERIPLASMIC OLIGOPEPTIDE-BINDING PROTEIN"/>
    <property type="match status" value="1"/>
</dbReference>
<evidence type="ECO:0000259" key="1">
    <source>
        <dbReference type="Pfam" id="PF00496"/>
    </source>
</evidence>
<dbReference type="CDD" id="cd08500">
    <property type="entry name" value="PBP2_NikA_DppA_OppA_like_4"/>
    <property type="match status" value="1"/>
</dbReference>
<dbReference type="EMBL" id="MDUX01000072">
    <property type="protein sequence ID" value="KAF7597983.1"/>
    <property type="molecule type" value="Genomic_DNA"/>
</dbReference>
<dbReference type="OrthoDB" id="9801799at2"/>
<reference evidence="2 5" key="1">
    <citation type="submission" date="2016-08" db="EMBL/GenBank/DDBJ databases">
        <title>Candidatus Dactylopiibacterium carminicum genome sequence.</title>
        <authorList>
            <person name="Ramirez-Puebla S.T."/>
            <person name="Ormeno-Orrillo E."/>
            <person name="Vera-Ponce De Leon A."/>
            <person name="Luis L."/>
            <person name="Sanchez-Flores A."/>
            <person name="Monica R."/>
            <person name="Martinez-Romero E."/>
        </authorList>
    </citation>
    <scope>NUCLEOTIDE SEQUENCE [LARGE SCALE GENOMIC DNA]</scope>
    <source>
        <strain evidence="2">END1</strain>
    </source>
</reference>
<organism evidence="3 4">
    <name type="scientific">Candidatus Dactylopiibacterium carminicum</name>
    <dbReference type="NCBI Taxonomy" id="857335"/>
    <lineage>
        <taxon>Bacteria</taxon>
        <taxon>Pseudomonadati</taxon>
        <taxon>Pseudomonadota</taxon>
        <taxon>Betaproteobacteria</taxon>
        <taxon>Rhodocyclales</taxon>
        <taxon>Rhodocyclaceae</taxon>
        <taxon>Candidatus Dactylopiibacterium</taxon>
    </lineage>
</organism>
<name>A0A272EPF0_9RHOO</name>
<dbReference type="EMBL" id="NMRN01000076">
    <property type="protein sequence ID" value="PAS91540.1"/>
    <property type="molecule type" value="Genomic_DNA"/>
</dbReference>
<dbReference type="SUPFAM" id="SSF53850">
    <property type="entry name" value="Periplasmic binding protein-like II"/>
    <property type="match status" value="1"/>
</dbReference>
<dbReference type="Proteomes" id="UP000216107">
    <property type="component" value="Unassembled WGS sequence"/>
</dbReference>
<dbReference type="Gene3D" id="3.40.190.10">
    <property type="entry name" value="Periplasmic binding protein-like II"/>
    <property type="match status" value="1"/>
</dbReference>
<evidence type="ECO:0000313" key="5">
    <source>
        <dbReference type="Proteomes" id="UP000623509"/>
    </source>
</evidence>
<gene>
    <name evidence="2" type="ORF">BGI27_15755</name>
    <name evidence="3" type="ORF">CGU29_15870</name>
</gene>
<sequence length="714" mass="79413">MPAGSMQSGMCWAGLRRAPSWRCASVSARSSAVCCARMRRCCSARSTCTAIPRHRSVVWLFTCQSRRPSADPDQVALFARWHLPGMFSEEKSMRIYLKCLSVLASSFSLGACQTLHEAPALNAEVVAGKLAPLRQRLPEKPEVISPNETGGRYGGILHTALLANGDDNGVLRFIAQGLTRWDPGFDQVLPNIAERWTVNESATEYVFHLRRGMRWSDGQPFTADDIVFAVNDVIADPTLFGAPPDRYQAGGRVMQAEKIDDWQVRIRFAAGNRQFPEELAGPYGHHLVIYPRHYCAQFHPRHNPAVAGNKARETFESKCPAYGERWMQLGKPTLDPWVVVEPYGDGRPRVLVQRNPFFWPVDTAGRQLSYLDAIEFRLFRNADEIVRTLAEGQLDLQIRHVAGLSARDARQQLLARGTHVLLEMPDVNASAVGLYLNHTTPDEAVRKLYGDVRFKAALSLAMDRAAIAREVFQGEVQPWQVGPPVGHRFYDARLATQYIGHEPARAAQILDALGLARDAQGYRLLPDGRRLSLRAIVNRQSAQMVSTLALIQVAWKQIGVDLVIEAADRSVVAQRAWSNDYEIGVDVVSGGIDPTQNPRAYLAQHPADSRQGLPWVLWYNSGGKRGMKPSPGMIQRQQLWDQWKAATSQDEADVLFRRILALAADGLEVLGTVTSPAQQGVRSLRLHGVPASMPGAWIWPTPNPSLPQQYFFAD</sequence>
<reference evidence="3 4" key="2">
    <citation type="submission" date="2017-07" db="EMBL/GenBank/DDBJ databases">
        <title>Candidatus Dactylopiibacterium carminicum, a nitrogen-fixing symbiont of the cochineal insect Dactylopius coccus and Dactylopius opuntiae (Hemiptera: Coccoidea: Dactylopiidae).</title>
        <authorList>
            <person name="Vera A."/>
        </authorList>
    </citation>
    <scope>NUCLEOTIDE SEQUENCE [LARGE SCALE GENOMIC DNA]</scope>
    <source>
        <strain evidence="3 4">NFDCM</strain>
    </source>
</reference>
<dbReference type="InterPro" id="IPR039424">
    <property type="entry name" value="SBP_5"/>
</dbReference>
<dbReference type="AlphaFoldDB" id="A0A272EPF0"/>
<dbReference type="PANTHER" id="PTHR30290">
    <property type="entry name" value="PERIPLASMIC BINDING COMPONENT OF ABC TRANSPORTER"/>
    <property type="match status" value="1"/>
</dbReference>